<keyword evidence="3" id="KW-1185">Reference proteome</keyword>
<evidence type="ECO:0000259" key="1">
    <source>
        <dbReference type="SMART" id="SM00849"/>
    </source>
</evidence>
<dbReference type="Pfam" id="PF13483">
    <property type="entry name" value="Lactamase_B_3"/>
    <property type="match status" value="1"/>
</dbReference>
<dbReference type="RefSeq" id="WP_089760585.1">
    <property type="nucleotide sequence ID" value="NZ_FNGO01000014.1"/>
</dbReference>
<dbReference type="PANTHER" id="PTHR43546">
    <property type="entry name" value="UPF0173 METAL-DEPENDENT HYDROLASE MJ1163-RELATED"/>
    <property type="match status" value="1"/>
</dbReference>
<dbReference type="EMBL" id="FNGO01000014">
    <property type="protein sequence ID" value="SDM01337.1"/>
    <property type="molecule type" value="Genomic_DNA"/>
</dbReference>
<name>A0A1G9PSX4_9FIRM</name>
<feature type="domain" description="Metallo-beta-lactamase" evidence="1">
    <location>
        <begin position="7"/>
        <end position="154"/>
    </location>
</feature>
<evidence type="ECO:0000313" key="3">
    <source>
        <dbReference type="Proteomes" id="UP000199476"/>
    </source>
</evidence>
<dbReference type="SMART" id="SM00849">
    <property type="entry name" value="Lactamase_B"/>
    <property type="match status" value="1"/>
</dbReference>
<dbReference type="PANTHER" id="PTHR43546:SF3">
    <property type="entry name" value="UPF0173 METAL-DEPENDENT HYDROLASE MJ1163"/>
    <property type="match status" value="1"/>
</dbReference>
<proteinExistence type="predicted"/>
<gene>
    <name evidence="2" type="ORF">SAMN04488692_1146</name>
</gene>
<dbReference type="InterPro" id="IPR001279">
    <property type="entry name" value="Metallo-B-lactamas"/>
</dbReference>
<dbReference type="Proteomes" id="UP000199476">
    <property type="component" value="Unassembled WGS sequence"/>
</dbReference>
<dbReference type="OrthoDB" id="9789133at2"/>
<dbReference type="AlphaFoldDB" id="A0A1G9PSX4"/>
<dbReference type="Gene3D" id="3.60.15.10">
    <property type="entry name" value="Ribonuclease Z/Hydroxyacylglutathione hydrolase-like"/>
    <property type="match status" value="1"/>
</dbReference>
<sequence>MEIRWLGNACLEVRDQQNLLLDPNFLLEPEFDPDIILVTHEHDDHVSSEFIENYEAKKLFAPYTVFEEHDIQGEKLAAGEEIAGSIQAYECDCYGSDYSLCYYFEGLYHTADASQFPAPGGEVNLMFTACFPDFYQDYLQRCREIEPDLVIPYHYNPEDQKELSEAEGLVKRLQDNGFNAKTISPGQTIEI</sequence>
<dbReference type="InterPro" id="IPR050114">
    <property type="entry name" value="UPF0173_UPF0282_UlaG_hydrolase"/>
</dbReference>
<protein>
    <submittedName>
        <fullName evidence="2">L-ascorbate metabolism protein UlaG, beta-lactamase superfamily</fullName>
    </submittedName>
</protein>
<reference evidence="2 3" key="1">
    <citation type="submission" date="2016-10" db="EMBL/GenBank/DDBJ databases">
        <authorList>
            <person name="de Groot N.N."/>
        </authorList>
    </citation>
    <scope>NUCLEOTIDE SEQUENCE [LARGE SCALE GENOMIC DNA]</scope>
    <source>
        <strain evidence="2 3">SLAS-1</strain>
    </source>
</reference>
<evidence type="ECO:0000313" key="2">
    <source>
        <dbReference type="EMBL" id="SDM01337.1"/>
    </source>
</evidence>
<accession>A0A1G9PSX4</accession>
<dbReference type="InterPro" id="IPR036866">
    <property type="entry name" value="RibonucZ/Hydroxyglut_hydro"/>
</dbReference>
<organism evidence="2 3">
    <name type="scientific">Halarsenatibacter silvermanii</name>
    <dbReference type="NCBI Taxonomy" id="321763"/>
    <lineage>
        <taxon>Bacteria</taxon>
        <taxon>Bacillati</taxon>
        <taxon>Bacillota</taxon>
        <taxon>Clostridia</taxon>
        <taxon>Halanaerobiales</taxon>
        <taxon>Halarsenatibacteraceae</taxon>
        <taxon>Halarsenatibacter</taxon>
    </lineage>
</organism>
<dbReference type="SUPFAM" id="SSF56281">
    <property type="entry name" value="Metallo-hydrolase/oxidoreductase"/>
    <property type="match status" value="1"/>
</dbReference>